<reference evidence="2" key="1">
    <citation type="submission" date="2015-07" db="EMBL/GenBank/DDBJ databases">
        <title>MeaNS - Measles Nucleotide Surveillance Program.</title>
        <authorList>
            <person name="Tran T."/>
            <person name="Druce J."/>
        </authorList>
    </citation>
    <scope>NUCLEOTIDE SEQUENCE</scope>
    <source>
        <strain evidence="2">UCB-OBI-ISO-001</strain>
        <tissue evidence="2">Gonad</tissue>
    </source>
</reference>
<dbReference type="EMBL" id="KQ421856">
    <property type="protein sequence ID" value="KOF76185.1"/>
    <property type="molecule type" value="Genomic_DNA"/>
</dbReference>
<keyword evidence="1" id="KW-0472">Membrane</keyword>
<keyword evidence="1" id="KW-1133">Transmembrane helix</keyword>
<feature type="transmembrane region" description="Helical" evidence="1">
    <location>
        <begin position="6"/>
        <end position="24"/>
    </location>
</feature>
<proteinExistence type="predicted"/>
<evidence type="ECO:0000256" key="1">
    <source>
        <dbReference type="SAM" id="Phobius"/>
    </source>
</evidence>
<accession>A0A0L8GI25</accession>
<protein>
    <submittedName>
        <fullName evidence="2">Uncharacterized protein</fullName>
    </submittedName>
</protein>
<name>A0A0L8GI25_OCTBM</name>
<organism evidence="2">
    <name type="scientific">Octopus bimaculoides</name>
    <name type="common">California two-spotted octopus</name>
    <dbReference type="NCBI Taxonomy" id="37653"/>
    <lineage>
        <taxon>Eukaryota</taxon>
        <taxon>Metazoa</taxon>
        <taxon>Spiralia</taxon>
        <taxon>Lophotrochozoa</taxon>
        <taxon>Mollusca</taxon>
        <taxon>Cephalopoda</taxon>
        <taxon>Coleoidea</taxon>
        <taxon>Octopodiformes</taxon>
        <taxon>Octopoda</taxon>
        <taxon>Incirrata</taxon>
        <taxon>Octopodidae</taxon>
        <taxon>Octopus</taxon>
    </lineage>
</organism>
<gene>
    <name evidence="2" type="ORF">OCBIM_22033645mg</name>
</gene>
<feature type="transmembrane region" description="Helical" evidence="1">
    <location>
        <begin position="61"/>
        <end position="84"/>
    </location>
</feature>
<sequence length="85" mass="10401">MLLFFTRWTCSFFLLLFFLGGPILFRNTFRWLLFINISDIFISLFTEHVENTNKEYFEKVFVFWGFFFSSLYMCISASLIFPFFH</sequence>
<dbReference type="AlphaFoldDB" id="A0A0L8GI25"/>
<evidence type="ECO:0000313" key="2">
    <source>
        <dbReference type="EMBL" id="KOF76185.1"/>
    </source>
</evidence>
<keyword evidence="1" id="KW-0812">Transmembrane</keyword>